<dbReference type="EMBL" id="JAUDEA010000002">
    <property type="protein sequence ID" value="MDM8270547.1"/>
    <property type="molecule type" value="Genomic_DNA"/>
</dbReference>
<reference evidence="3 4" key="1">
    <citation type="submission" date="2023-06" db="EMBL/GenBank/DDBJ databases">
        <title>Identification and characterization of horizontal gene transfer across gut microbiota members of farm animals based on homology search.</title>
        <authorList>
            <person name="Schwarzerova J."/>
            <person name="Nykrynova M."/>
            <person name="Jureckova K."/>
            <person name="Cejkova D."/>
            <person name="Rychlik I."/>
        </authorList>
    </citation>
    <scope>NUCLEOTIDE SEQUENCE [LARGE SCALE GENOMIC DNA]</scope>
    <source>
        <strain evidence="3 4">153_Feed</strain>
    </source>
</reference>
<gene>
    <name evidence="3" type="ORF">QUW25_02440</name>
</gene>
<comment type="subcellular location">
    <subcellularLocation>
        <location evidence="1">Virion</location>
    </subcellularLocation>
</comment>
<evidence type="ECO:0000313" key="3">
    <source>
        <dbReference type="EMBL" id="MDM8270547.1"/>
    </source>
</evidence>
<dbReference type="Proteomes" id="UP001529256">
    <property type="component" value="Unassembled WGS sequence"/>
</dbReference>
<protein>
    <submittedName>
        <fullName evidence="3">Phage major capsid protein</fullName>
    </submittedName>
</protein>
<evidence type="ECO:0000313" key="4">
    <source>
        <dbReference type="Proteomes" id="UP001529256"/>
    </source>
</evidence>
<sequence>MALSTTDIDVYRGTTGVVTPQDVSEQVWQGIRQNSFVMAHANRINLPGTGVKVNIITGDPTPAWVEETHEKTVSKPAFENKTIVPYKLAVIVPFSNEFRRDEDTLYAAVIDRMPYAMAKMLDQTIFFGTAPGANFDTLTGADAVDLQADPAGAINSAITAIGVAGGTANAIAVSPQGYGILTGAKDDSGSLLFGGYNSTGNPTPYGLPTETVHAAYKAGSSAANTVGFIGDWAKAHIGVVQDLNMTVTDQASLNDGTNTIHLWQRNMFAVRMEMEVGFATEGDDFFQRLTDTYPAV</sequence>
<reference evidence="3 4" key="3">
    <citation type="submission" date="2023-06" db="EMBL/GenBank/DDBJ databases">
        <authorList>
            <person name="Zeman M."/>
            <person name="Kubasova T."/>
            <person name="Jahodarova E."/>
            <person name="Nykrynova M."/>
            <person name="Rychlik I."/>
        </authorList>
    </citation>
    <scope>NUCLEOTIDE SEQUENCE [LARGE SCALE GENOMIC DNA]</scope>
    <source>
        <strain evidence="3 4">153_Feed</strain>
    </source>
</reference>
<dbReference type="InterPro" id="IPR024455">
    <property type="entry name" value="Phage_capsid"/>
</dbReference>
<dbReference type="InterPro" id="IPR054612">
    <property type="entry name" value="Phage_capsid-like_C"/>
</dbReference>
<name>A0ABT7V1Q8_9ACTN</name>
<reference evidence="4" key="2">
    <citation type="submission" date="2023-06" db="EMBL/GenBank/DDBJ databases">
        <title>Identification and characterization of horizontal gene transfer across gut microbiota members of farm animals based on homology search.</title>
        <authorList>
            <person name="Zeman M."/>
            <person name="Kubasova T."/>
            <person name="Jahodarova E."/>
            <person name="Nykrynova M."/>
            <person name="Rychlik I."/>
        </authorList>
    </citation>
    <scope>NUCLEOTIDE SEQUENCE [LARGE SCALE GENOMIC DNA]</scope>
    <source>
        <strain evidence="4">153_Feed</strain>
    </source>
</reference>
<accession>A0ABT7V1Q8</accession>
<evidence type="ECO:0000256" key="1">
    <source>
        <dbReference type="ARBA" id="ARBA00004328"/>
    </source>
</evidence>
<dbReference type="RefSeq" id="WP_289510643.1">
    <property type="nucleotide sequence ID" value="NZ_JAUDEA010000002.1"/>
</dbReference>
<organism evidence="3 4">
    <name type="scientific">Thermophilibacter provencensis</name>
    <dbReference type="NCBI Taxonomy" id="1852386"/>
    <lineage>
        <taxon>Bacteria</taxon>
        <taxon>Bacillati</taxon>
        <taxon>Actinomycetota</taxon>
        <taxon>Coriobacteriia</taxon>
        <taxon>Coriobacteriales</taxon>
        <taxon>Atopobiaceae</taxon>
        <taxon>Thermophilibacter</taxon>
    </lineage>
</organism>
<proteinExistence type="predicted"/>
<dbReference type="NCBIfam" id="TIGR01554">
    <property type="entry name" value="major_cap_HK97"/>
    <property type="match status" value="1"/>
</dbReference>
<feature type="domain" description="Phage capsid-like C-terminal" evidence="2">
    <location>
        <begin position="16"/>
        <end position="279"/>
    </location>
</feature>
<dbReference type="Pfam" id="PF05065">
    <property type="entry name" value="Phage_capsid"/>
    <property type="match status" value="1"/>
</dbReference>
<comment type="caution">
    <text evidence="3">The sequence shown here is derived from an EMBL/GenBank/DDBJ whole genome shotgun (WGS) entry which is preliminary data.</text>
</comment>
<dbReference type="Gene3D" id="3.30.2400.10">
    <property type="entry name" value="Major capsid protein gp5"/>
    <property type="match status" value="1"/>
</dbReference>
<dbReference type="SUPFAM" id="SSF56563">
    <property type="entry name" value="Major capsid protein gp5"/>
    <property type="match status" value="1"/>
</dbReference>
<dbReference type="Gene3D" id="3.30.2320.10">
    <property type="entry name" value="hypothetical protein PF0899 domain"/>
    <property type="match status" value="1"/>
</dbReference>
<evidence type="ECO:0000259" key="2">
    <source>
        <dbReference type="Pfam" id="PF05065"/>
    </source>
</evidence>
<keyword evidence="4" id="KW-1185">Reference proteome</keyword>